<feature type="chain" id="PRO_5046157810" evidence="2">
    <location>
        <begin position="28"/>
        <end position="205"/>
    </location>
</feature>
<evidence type="ECO:0000313" key="4">
    <source>
        <dbReference type="EMBL" id="MDT3767025.1"/>
    </source>
</evidence>
<evidence type="ECO:0000259" key="3">
    <source>
        <dbReference type="Pfam" id="PF19843"/>
    </source>
</evidence>
<feature type="domain" description="DUF6318" evidence="3">
    <location>
        <begin position="58"/>
        <end position="195"/>
    </location>
</feature>
<feature type="signal peptide" evidence="2">
    <location>
        <begin position="1"/>
        <end position="27"/>
    </location>
</feature>
<evidence type="ECO:0000256" key="2">
    <source>
        <dbReference type="SAM" id="SignalP"/>
    </source>
</evidence>
<evidence type="ECO:0000256" key="1">
    <source>
        <dbReference type="SAM" id="MobiDB-lite"/>
    </source>
</evidence>
<dbReference type="RefSeq" id="WP_313272311.1">
    <property type="nucleotide sequence ID" value="NZ_JASXSX010000001.1"/>
</dbReference>
<dbReference type="EMBL" id="JASXSX010000001">
    <property type="protein sequence ID" value="MDT3767025.1"/>
    <property type="molecule type" value="Genomic_DNA"/>
</dbReference>
<sequence length="205" mass="23036">MRNTVNNRKSQLAILSAILLACTPALSACSHTSANELEQKAGGEASSPPPAERYPQEKPEYPEEGREHTERGAFKVAAYFTELIGYSYSTYDTKPLEQLCSEETAKECKKIITNIDQAREKGEWYKNFDTSNTSMGITHAPEKGEIGDLVITLSPDKVKYEFHTPEQKDGKQVIKSPRINNECNLSWKTDHWVVADCKTTFVNDK</sequence>
<evidence type="ECO:0000313" key="5">
    <source>
        <dbReference type="Proteomes" id="UP001247542"/>
    </source>
</evidence>
<reference evidence="4 5" key="1">
    <citation type="submission" date="2023-06" db="EMBL/GenBank/DDBJ databases">
        <title>Draft genome sequence of Gleimia hominis type strain CCUG 57540T.</title>
        <authorList>
            <person name="Salva-Serra F."/>
            <person name="Cardew S."/>
            <person name="Jensie Markopoulos S."/>
            <person name="Ohlen M."/>
            <person name="Inganas E."/>
            <person name="Svensson-Stadler L."/>
            <person name="Moore E.R.B."/>
        </authorList>
    </citation>
    <scope>NUCLEOTIDE SEQUENCE [LARGE SCALE GENOMIC DNA]</scope>
    <source>
        <strain evidence="4 5">CCUG 57540</strain>
    </source>
</reference>
<comment type="caution">
    <text evidence="4">The sequence shown here is derived from an EMBL/GenBank/DDBJ whole genome shotgun (WGS) entry which is preliminary data.</text>
</comment>
<protein>
    <submittedName>
        <fullName evidence="4">DUF6318 family protein</fullName>
    </submittedName>
</protein>
<feature type="region of interest" description="Disordered" evidence="1">
    <location>
        <begin position="36"/>
        <end position="69"/>
    </location>
</feature>
<dbReference type="Pfam" id="PF19843">
    <property type="entry name" value="DUF6318"/>
    <property type="match status" value="1"/>
</dbReference>
<name>A0ABU3I9I0_9ACTO</name>
<proteinExistence type="predicted"/>
<feature type="compositionally biased region" description="Basic and acidic residues" evidence="1">
    <location>
        <begin position="54"/>
        <end position="69"/>
    </location>
</feature>
<dbReference type="PROSITE" id="PS51257">
    <property type="entry name" value="PROKAR_LIPOPROTEIN"/>
    <property type="match status" value="1"/>
</dbReference>
<dbReference type="Proteomes" id="UP001247542">
    <property type="component" value="Unassembled WGS sequence"/>
</dbReference>
<organism evidence="4 5">
    <name type="scientific">Gleimia hominis</name>
    <dbReference type="NCBI Taxonomy" id="595468"/>
    <lineage>
        <taxon>Bacteria</taxon>
        <taxon>Bacillati</taxon>
        <taxon>Actinomycetota</taxon>
        <taxon>Actinomycetes</taxon>
        <taxon>Actinomycetales</taxon>
        <taxon>Actinomycetaceae</taxon>
        <taxon>Gleimia</taxon>
    </lineage>
</organism>
<keyword evidence="5" id="KW-1185">Reference proteome</keyword>
<dbReference type="InterPro" id="IPR046281">
    <property type="entry name" value="DUF6318"/>
</dbReference>
<accession>A0ABU3I9I0</accession>
<keyword evidence="2" id="KW-0732">Signal</keyword>
<gene>
    <name evidence="4" type="ORF">QS713_02955</name>
</gene>